<dbReference type="EMBL" id="JNBS01002568">
    <property type="protein sequence ID" value="OQR90247.1"/>
    <property type="molecule type" value="Genomic_DNA"/>
</dbReference>
<dbReference type="GO" id="GO:0000151">
    <property type="term" value="C:ubiquitin ligase complex"/>
    <property type="evidence" value="ECO:0007669"/>
    <property type="project" value="TreeGrafter"/>
</dbReference>
<dbReference type="Pfam" id="PF18995">
    <property type="entry name" value="PRT6_C"/>
    <property type="match status" value="1"/>
</dbReference>
<evidence type="ECO:0000256" key="8">
    <source>
        <dbReference type="ARBA" id="ARBA00046341"/>
    </source>
</evidence>
<dbReference type="FunFam" id="2.10.110.30:FF:000002">
    <property type="entry name" value="Putative e3 ubiquitin-protein ligase ubr3"/>
    <property type="match status" value="1"/>
</dbReference>
<comment type="similarity">
    <text evidence="8 10">Belongs to the E3 ubiquitin-protein ligase UBR1-like family.</text>
</comment>
<name>A0A1V9YX61_9STRA</name>
<comment type="pathway">
    <text evidence="2 10">Protein modification; protein ubiquitination.</text>
</comment>
<dbReference type="PANTHER" id="PTHR21497">
    <property type="entry name" value="UBIQUITIN LIGASE E3 ALPHA-RELATED"/>
    <property type="match status" value="1"/>
</dbReference>
<dbReference type="SMART" id="SM00396">
    <property type="entry name" value="ZnF_UBR1"/>
    <property type="match status" value="1"/>
</dbReference>
<evidence type="ECO:0000256" key="3">
    <source>
        <dbReference type="ARBA" id="ARBA00022679"/>
    </source>
</evidence>
<keyword evidence="7 10" id="KW-0862">Zinc</keyword>
<evidence type="ECO:0000313" key="13">
    <source>
        <dbReference type="Proteomes" id="UP000243217"/>
    </source>
</evidence>
<keyword evidence="5 10" id="KW-0863">Zinc-finger</keyword>
<evidence type="ECO:0000256" key="10">
    <source>
        <dbReference type="RuleBase" id="RU366018"/>
    </source>
</evidence>
<organism evidence="12 13">
    <name type="scientific">Thraustotheca clavata</name>
    <dbReference type="NCBI Taxonomy" id="74557"/>
    <lineage>
        <taxon>Eukaryota</taxon>
        <taxon>Sar</taxon>
        <taxon>Stramenopiles</taxon>
        <taxon>Oomycota</taxon>
        <taxon>Saprolegniomycetes</taxon>
        <taxon>Saprolegniales</taxon>
        <taxon>Achlyaceae</taxon>
        <taxon>Thraustotheca</taxon>
    </lineage>
</organism>
<evidence type="ECO:0000256" key="5">
    <source>
        <dbReference type="ARBA" id="ARBA00022771"/>
    </source>
</evidence>
<dbReference type="GO" id="GO:0008270">
    <property type="term" value="F:zinc ion binding"/>
    <property type="evidence" value="ECO:0007669"/>
    <property type="project" value="UniProtKB-UniRule"/>
</dbReference>
<dbReference type="STRING" id="74557.A0A1V9YX61"/>
<keyword evidence="3 10" id="KW-0808">Transferase</keyword>
<feature type="zinc finger region" description="UBR-type" evidence="9">
    <location>
        <begin position="85"/>
        <end position="156"/>
    </location>
</feature>
<dbReference type="CDD" id="cd19673">
    <property type="entry name" value="UBR-box_UBR3"/>
    <property type="match status" value="1"/>
</dbReference>
<comment type="catalytic activity">
    <reaction evidence="1 10">
        <text>S-ubiquitinyl-[E2 ubiquitin-conjugating enzyme]-L-cysteine + [acceptor protein]-L-lysine = [E2 ubiquitin-conjugating enzyme]-L-cysteine + N(6)-ubiquitinyl-[acceptor protein]-L-lysine.</text>
        <dbReference type="EC" id="2.3.2.27"/>
    </reaction>
</comment>
<evidence type="ECO:0000256" key="1">
    <source>
        <dbReference type="ARBA" id="ARBA00000900"/>
    </source>
</evidence>
<accession>A0A1V9YX61</accession>
<dbReference type="Pfam" id="PF02207">
    <property type="entry name" value="zf-UBR"/>
    <property type="match status" value="1"/>
</dbReference>
<dbReference type="InterPro" id="IPR055194">
    <property type="entry name" value="UBR1-like_WH"/>
</dbReference>
<comment type="caution">
    <text evidence="12">The sequence shown here is derived from an EMBL/GenBank/DDBJ whole genome shotgun (WGS) entry which is preliminary data.</text>
</comment>
<dbReference type="Gene3D" id="2.10.110.30">
    <property type="match status" value="1"/>
</dbReference>
<evidence type="ECO:0000313" key="12">
    <source>
        <dbReference type="EMBL" id="OQR90247.1"/>
    </source>
</evidence>
<dbReference type="Pfam" id="PF22960">
    <property type="entry name" value="WHD_UBR1"/>
    <property type="match status" value="1"/>
</dbReference>
<dbReference type="InterPro" id="IPR039164">
    <property type="entry name" value="UBR1-like"/>
</dbReference>
<dbReference type="GO" id="GO:0016567">
    <property type="term" value="P:protein ubiquitination"/>
    <property type="evidence" value="ECO:0007669"/>
    <property type="project" value="UniProtKB-UniRule"/>
</dbReference>
<dbReference type="InterPro" id="IPR003126">
    <property type="entry name" value="Znf_UBR"/>
</dbReference>
<gene>
    <name evidence="12" type="ORF">THRCLA_09396</name>
</gene>
<dbReference type="InterPro" id="IPR044046">
    <property type="entry name" value="E3_ligase_UBR-like_C"/>
</dbReference>
<evidence type="ECO:0000256" key="4">
    <source>
        <dbReference type="ARBA" id="ARBA00022723"/>
    </source>
</evidence>
<evidence type="ECO:0000256" key="7">
    <source>
        <dbReference type="ARBA" id="ARBA00022833"/>
    </source>
</evidence>
<dbReference type="Proteomes" id="UP000243217">
    <property type="component" value="Unassembled WGS sequence"/>
</dbReference>
<sequence length="1780" mass="201313">MSHLATPTAFGSFIDERLRVEEHDVLEEGWLQSLLDYGHAPSRFPDFLEAILAASIRASTTASFPSVAAYLRQIHQAHELTVPRRVCGYMFKQNDISWSCRDCEMDETCVLCQTCFQNSNHEGHQVFFHRTSPGGMCDCGDAEAWRPEGMCPAHKCDSSAENPPSDAHLLELPAPLKKTLHCVLYELILYMVDVAVRTSNAHEIAKISRGLNKRKRKHTEDMIKLYHVRIANDDVHTDQDLTGLLMDKGYSVEFAEQFTQAVDAKGSQLLKENIVLKEAIDLMKSMEAEGWLSCVVDNEHLLREDVWEICFNYILNLTLISPTVQSELFAILFDTMFHAKQHYKYAPREMEPIVELLTASSILKKSLVQGLMQAYLNLMGNRELKWQFSNFYVEVYQQVMRDFFCGVGTKNESIFGLSVQIFTTPSIVPALVEDRALLSILLHVLQDGLEMTRIPDKANPDLTVVNLEHIVVRFNRYELVITDMCFVLLVPTVAQSFATTEYLKQYYSILHDLAHLNMQVRVAEHQPHIELEDTMPWYNALTLHVSLASITQSFFKGLRTLSNVLSSALGNTIFQVIWAELAQDLFIYHTVPHYTLREIPKYYVDEEPVSFHYPLHQTFGYFILEMLQRGEIPLLDILNTVQTTWDPLIEIPLRSFVFSAQISSNFWVRNGMELMNHEVTSYYDQSYYFPNLTSHLCFRDIDLVLLQVSALLLGPEAFFAIYLDRFGLYDYLNPNQNNRQHSWYHLSSNDKQTQYVAEALLKLLWIVTELPPPRDQGVQVQLRRKMVHFLTYKSCVYSTLRDHATTLYAQPAFESVPEDARNKYLLQIVNDIAEAIPQADSIAPSKFTLKANCYSEYDPSYLHLSSSRHIKAQEIRQENVYKTWRVDSDVTIPLVSALPECHLEMAQVRTLVLLPQLCCFLRQVLQHPVLSQDDTLFGRIVHLLTVQLIVLKAHPEMKASLLDEIKQATTGMDKTMQFNFEPSSRQSILQILSQKAISLKSHNDASLKPLLSGILHVLKKYMQLDQDIARELETSVFPKQIPNNASTNGPMDHKARLALQKQKQQQAMAAMMQRQSQFATMLDDDELSDEDIDATATTRYEQPTPECIICSQIRKDDPVMYIGLAQKSSSLRPHQFHKSTSTIHVQLCGHAIHLSCVEKYCMTMVRDVVAQSINATPLHLVAFDPAVGEFLCPLCKSLSSTFLPFVPRPTSGETQHSLEHFFEKASSVQSTLYHLEVSLPELLRQPAKEIPAFAKVAMESFLKSMGLDLVRTKRADIIQTVLDTIEHTFDAGQTQGISAALIHLAFASSNQLTLRSQLGINLSSEAESYLDPFTPRDDAKFHALFHVLHYLPALLPSSKTYEQVIPYSIADAIDGKISTLFPSLVENGMVPMLGLPLLGQDLFAVLLLVCSSLTGKADMLWAIRAFASVHMVQTMLVCTQPVLIDQNGAHDNVETGAFDFAKNGDYSSQDDSCICSQEADENALSKWRESLAKALGIQIHPHAPTGALLKCTFETTSLVFLRKATLLARAIFRGPDDPDGALYANFITNLHLTTKFTEMCRQLGAPSPLDIMTSESFSAFITKQLSLFHSINLPHSWKLKSTQSPMLNTLSYLPQAAVEMYNKSPWAVHLHVTGLSPMYTDFYALHNTHVCPWSKQPMEIIAICMRCGEAVCAGSDCCKVNGKGACSLHVEHCGHGNSAFFLLKQCSILLVGEHGRASLFSSPYVDEFGEEDLYVKRGRPLYLAPKRLMVLFQLIVSHSIAIEVSKARRTSEQYIRAYYY</sequence>
<dbReference type="GO" id="GO:0071596">
    <property type="term" value="P:ubiquitin-dependent protein catabolic process via the N-end rule pathway"/>
    <property type="evidence" value="ECO:0007669"/>
    <property type="project" value="UniProtKB-UniRule"/>
</dbReference>
<dbReference type="GO" id="GO:0061630">
    <property type="term" value="F:ubiquitin protein ligase activity"/>
    <property type="evidence" value="ECO:0007669"/>
    <property type="project" value="UniProtKB-UniRule"/>
</dbReference>
<dbReference type="UniPathway" id="UPA00143"/>
<evidence type="ECO:0000256" key="9">
    <source>
        <dbReference type="PROSITE-ProRule" id="PRU00508"/>
    </source>
</evidence>
<keyword evidence="13" id="KW-1185">Reference proteome</keyword>
<keyword evidence="4 10" id="KW-0479">Metal-binding</keyword>
<evidence type="ECO:0000256" key="6">
    <source>
        <dbReference type="ARBA" id="ARBA00022786"/>
    </source>
</evidence>
<proteinExistence type="inferred from homology"/>
<dbReference type="EC" id="2.3.2.27" evidence="10"/>
<dbReference type="PANTHER" id="PTHR21497:SF24">
    <property type="entry name" value="E3 UBIQUITIN-PROTEIN LIGASE UBR1"/>
    <property type="match status" value="1"/>
</dbReference>
<comment type="function">
    <text evidence="10">Ubiquitin ligase protein which is a component of the N-end rule pathway. Recognizes and binds to proteins bearing specific N-terminal residues that are destabilizing according to the N-end rule, leading to their ubiquitination and subsequent degradation.</text>
</comment>
<protein>
    <recommendedName>
        <fullName evidence="10">E3 ubiquitin-protein ligase</fullName>
        <ecNumber evidence="10">2.3.2.27</ecNumber>
    </recommendedName>
</protein>
<evidence type="ECO:0000256" key="2">
    <source>
        <dbReference type="ARBA" id="ARBA00004906"/>
    </source>
</evidence>
<dbReference type="PROSITE" id="PS51157">
    <property type="entry name" value="ZF_UBR"/>
    <property type="match status" value="1"/>
</dbReference>
<feature type="domain" description="UBR-type" evidence="11">
    <location>
        <begin position="85"/>
        <end position="156"/>
    </location>
</feature>
<reference evidence="12 13" key="1">
    <citation type="journal article" date="2014" name="Genome Biol. Evol.">
        <title>The secreted proteins of Achlya hypogyna and Thraustotheca clavata identify the ancestral oomycete secretome and reveal gene acquisitions by horizontal gene transfer.</title>
        <authorList>
            <person name="Misner I."/>
            <person name="Blouin N."/>
            <person name="Leonard G."/>
            <person name="Richards T.A."/>
            <person name="Lane C.E."/>
        </authorList>
    </citation>
    <scope>NUCLEOTIDE SEQUENCE [LARGE SCALE GENOMIC DNA]</scope>
    <source>
        <strain evidence="12 13">ATCC 34112</strain>
    </source>
</reference>
<dbReference type="OrthoDB" id="26387at2759"/>
<keyword evidence="6 10" id="KW-0833">Ubl conjugation pathway</keyword>
<dbReference type="GO" id="GO:0005737">
    <property type="term" value="C:cytoplasm"/>
    <property type="evidence" value="ECO:0007669"/>
    <property type="project" value="TreeGrafter"/>
</dbReference>
<evidence type="ECO:0000259" key="11">
    <source>
        <dbReference type="PROSITE" id="PS51157"/>
    </source>
</evidence>